<dbReference type="AlphaFoldDB" id="X6MHH5"/>
<protein>
    <recommendedName>
        <fullName evidence="1">Proteasome activator Blm10 middle HEAT repeats region domain-containing protein</fullName>
    </recommendedName>
</protein>
<organism evidence="2 3">
    <name type="scientific">Reticulomyxa filosa</name>
    <dbReference type="NCBI Taxonomy" id="46433"/>
    <lineage>
        <taxon>Eukaryota</taxon>
        <taxon>Sar</taxon>
        <taxon>Rhizaria</taxon>
        <taxon>Retaria</taxon>
        <taxon>Foraminifera</taxon>
        <taxon>Monothalamids</taxon>
        <taxon>Reticulomyxidae</taxon>
        <taxon>Reticulomyxa</taxon>
    </lineage>
</organism>
<feature type="domain" description="Proteasome activator Blm10 middle HEAT repeats region" evidence="1">
    <location>
        <begin position="69"/>
        <end position="203"/>
    </location>
</feature>
<accession>X6MHH5</accession>
<dbReference type="GO" id="GO:0016504">
    <property type="term" value="F:peptidase activator activity"/>
    <property type="evidence" value="ECO:0007669"/>
    <property type="project" value="InterPro"/>
</dbReference>
<dbReference type="InterPro" id="IPR016024">
    <property type="entry name" value="ARM-type_fold"/>
</dbReference>
<dbReference type="Proteomes" id="UP000023152">
    <property type="component" value="Unassembled WGS sequence"/>
</dbReference>
<dbReference type="InterPro" id="IPR032430">
    <property type="entry name" value="Blm10_mid"/>
</dbReference>
<feature type="non-terminal residue" evidence="2">
    <location>
        <position position="206"/>
    </location>
</feature>
<comment type="caution">
    <text evidence="2">The sequence shown here is derived from an EMBL/GenBank/DDBJ whole genome shotgun (WGS) entry which is preliminary data.</text>
</comment>
<reference evidence="2 3" key="1">
    <citation type="journal article" date="2013" name="Curr. Biol.">
        <title>The Genome of the Foraminiferan Reticulomyxa filosa.</title>
        <authorList>
            <person name="Glockner G."/>
            <person name="Hulsmann N."/>
            <person name="Schleicher M."/>
            <person name="Noegel A.A."/>
            <person name="Eichinger L."/>
            <person name="Gallinger C."/>
            <person name="Pawlowski J."/>
            <person name="Sierra R."/>
            <person name="Euteneuer U."/>
            <person name="Pillet L."/>
            <person name="Moustafa A."/>
            <person name="Platzer M."/>
            <person name="Groth M."/>
            <person name="Szafranski K."/>
            <person name="Schliwa M."/>
        </authorList>
    </citation>
    <scope>NUCLEOTIDE SEQUENCE [LARGE SCALE GENOMIC DNA]</scope>
</reference>
<gene>
    <name evidence="2" type="ORF">RFI_24859</name>
</gene>
<dbReference type="GO" id="GO:0070628">
    <property type="term" value="F:proteasome binding"/>
    <property type="evidence" value="ECO:0007669"/>
    <property type="project" value="InterPro"/>
</dbReference>
<name>X6MHH5_RETFI</name>
<dbReference type="EMBL" id="ASPP01021333">
    <property type="protein sequence ID" value="ETO12515.1"/>
    <property type="molecule type" value="Genomic_DNA"/>
</dbReference>
<proteinExistence type="predicted"/>
<dbReference type="PANTHER" id="PTHR32170:SF3">
    <property type="entry name" value="PROTEASOME ACTIVATOR COMPLEX SUBUNIT 4"/>
    <property type="match status" value="1"/>
</dbReference>
<dbReference type="PANTHER" id="PTHR32170">
    <property type="entry name" value="PROTEASOME ACTIVATOR COMPLEX SUBUNIT 4"/>
    <property type="match status" value="1"/>
</dbReference>
<dbReference type="Pfam" id="PF16507">
    <property type="entry name" value="HEAT_PSME4_mid"/>
    <property type="match status" value="1"/>
</dbReference>
<evidence type="ECO:0000313" key="2">
    <source>
        <dbReference type="EMBL" id="ETO12515.1"/>
    </source>
</evidence>
<dbReference type="GO" id="GO:0005634">
    <property type="term" value="C:nucleus"/>
    <property type="evidence" value="ECO:0007669"/>
    <property type="project" value="TreeGrafter"/>
</dbReference>
<dbReference type="GO" id="GO:0005829">
    <property type="term" value="C:cytosol"/>
    <property type="evidence" value="ECO:0007669"/>
    <property type="project" value="TreeGrafter"/>
</dbReference>
<evidence type="ECO:0000259" key="1">
    <source>
        <dbReference type="Pfam" id="PF16507"/>
    </source>
</evidence>
<dbReference type="SUPFAM" id="SSF48371">
    <property type="entry name" value="ARM repeat"/>
    <property type="match status" value="1"/>
</dbReference>
<sequence length="206" mass="23536">MRDFGTSYNLGSMLSYFCAYYCRRFYREMRGQSRDEGIEQELYPNIPTHMLHAFRWHGSVDTKHPLYREVPPSQRLKIDDQLVDTLLPLAKWCIYSKVPPVKFSGVLALSCLSKLWPRKVLAFALPEIHDCLTALSQSHRLLIGVEIFSAVHVALLHPHLGLEFSSHLPQLLQAIIFGIDASLTDQTIQTLALLSRIFAKVPFLTN</sequence>
<dbReference type="InterPro" id="IPR035309">
    <property type="entry name" value="PSME4"/>
</dbReference>
<keyword evidence="3" id="KW-1185">Reference proteome</keyword>
<evidence type="ECO:0000313" key="3">
    <source>
        <dbReference type="Proteomes" id="UP000023152"/>
    </source>
</evidence>
<dbReference type="GO" id="GO:0010499">
    <property type="term" value="P:proteasomal ubiquitin-independent protein catabolic process"/>
    <property type="evidence" value="ECO:0007669"/>
    <property type="project" value="TreeGrafter"/>
</dbReference>